<dbReference type="EMBL" id="PYWC01000017">
    <property type="protein sequence ID" value="PWW78065.1"/>
    <property type="molecule type" value="Genomic_DNA"/>
</dbReference>
<reference evidence="2 3" key="1">
    <citation type="submission" date="2018-03" db="EMBL/GenBank/DDBJ databases">
        <title>Genomes of Pezizomycetes fungi and the evolution of truffles.</title>
        <authorList>
            <person name="Murat C."/>
            <person name="Payen T."/>
            <person name="Noel B."/>
            <person name="Kuo A."/>
            <person name="Martin F.M."/>
        </authorList>
    </citation>
    <scope>NUCLEOTIDE SEQUENCE [LARGE SCALE GENOMIC DNA]</scope>
    <source>
        <strain evidence="2">091103-1</strain>
    </source>
</reference>
<feature type="region of interest" description="Disordered" evidence="1">
    <location>
        <begin position="30"/>
        <end position="61"/>
    </location>
</feature>
<organism evidence="2 3">
    <name type="scientific">Tuber magnatum</name>
    <name type="common">white Piedmont truffle</name>
    <dbReference type="NCBI Taxonomy" id="42249"/>
    <lineage>
        <taxon>Eukaryota</taxon>
        <taxon>Fungi</taxon>
        <taxon>Dikarya</taxon>
        <taxon>Ascomycota</taxon>
        <taxon>Pezizomycotina</taxon>
        <taxon>Pezizomycetes</taxon>
        <taxon>Pezizales</taxon>
        <taxon>Tuberaceae</taxon>
        <taxon>Tuber</taxon>
    </lineage>
</organism>
<evidence type="ECO:0000313" key="3">
    <source>
        <dbReference type="Proteomes" id="UP000246991"/>
    </source>
</evidence>
<evidence type="ECO:0000313" key="2">
    <source>
        <dbReference type="EMBL" id="PWW78065.1"/>
    </source>
</evidence>
<name>A0A317SU84_9PEZI</name>
<gene>
    <name evidence="2" type="ORF">C7212DRAFT_363020</name>
</gene>
<feature type="region of interest" description="Disordered" evidence="1">
    <location>
        <begin position="84"/>
        <end position="128"/>
    </location>
</feature>
<accession>A0A317SU84</accession>
<keyword evidence="3" id="KW-1185">Reference proteome</keyword>
<feature type="compositionally biased region" description="Basic residues" evidence="1">
    <location>
        <begin position="97"/>
        <end position="111"/>
    </location>
</feature>
<proteinExistence type="predicted"/>
<dbReference type="AlphaFoldDB" id="A0A317SU84"/>
<dbReference type="Proteomes" id="UP000246991">
    <property type="component" value="Unassembled WGS sequence"/>
</dbReference>
<feature type="compositionally biased region" description="Basic and acidic residues" evidence="1">
    <location>
        <begin position="112"/>
        <end position="122"/>
    </location>
</feature>
<comment type="caution">
    <text evidence="2">The sequence shown here is derived from an EMBL/GenBank/DDBJ whole genome shotgun (WGS) entry which is preliminary data.</text>
</comment>
<feature type="compositionally biased region" description="Low complexity" evidence="1">
    <location>
        <begin position="84"/>
        <end position="96"/>
    </location>
</feature>
<protein>
    <submittedName>
        <fullName evidence="2">Uncharacterized protein</fullName>
    </submittedName>
</protein>
<sequence length="200" mass="22072">MRALKHVGWQERKGGETVKMDITEDRSILLGEMEVKGDPTTIPVPEGGDLDELPQGSKKAKAFTQPKLKYLAIVFPTTIEVDSQSLRSNSSQWSSPKKVKRTTTARAKKPLTKQEKNPDIGIEKSQSAGKFNTNDLKKVVAIPDISSSSLPPKTDIKGISHQNNRETTIIPYTKTENPMSIISLLDQPDIPITPPQNTKT</sequence>
<evidence type="ECO:0000256" key="1">
    <source>
        <dbReference type="SAM" id="MobiDB-lite"/>
    </source>
</evidence>